<dbReference type="AlphaFoldDB" id="A0A645AM45"/>
<feature type="transmembrane region" description="Helical" evidence="6">
    <location>
        <begin position="224"/>
        <end position="242"/>
    </location>
</feature>
<evidence type="ECO:0008006" key="8">
    <source>
        <dbReference type="Google" id="ProtNLM"/>
    </source>
</evidence>
<evidence type="ECO:0000256" key="2">
    <source>
        <dbReference type="ARBA" id="ARBA00022448"/>
    </source>
</evidence>
<comment type="subcellular location">
    <subcellularLocation>
        <location evidence="1">Membrane</location>
        <topology evidence="1">Multi-pass membrane protein</topology>
    </subcellularLocation>
</comment>
<evidence type="ECO:0000256" key="6">
    <source>
        <dbReference type="SAM" id="Phobius"/>
    </source>
</evidence>
<keyword evidence="5 6" id="KW-0472">Membrane</keyword>
<evidence type="ECO:0000256" key="3">
    <source>
        <dbReference type="ARBA" id="ARBA00022692"/>
    </source>
</evidence>
<evidence type="ECO:0000313" key="7">
    <source>
        <dbReference type="EMBL" id="MPM54117.1"/>
    </source>
</evidence>
<accession>A0A645AM45</accession>
<evidence type="ECO:0000256" key="1">
    <source>
        <dbReference type="ARBA" id="ARBA00004141"/>
    </source>
</evidence>
<dbReference type="PANTHER" id="PTHR11101">
    <property type="entry name" value="PHOSPHATE TRANSPORTER"/>
    <property type="match status" value="1"/>
</dbReference>
<dbReference type="GO" id="GO:0016020">
    <property type="term" value="C:membrane"/>
    <property type="evidence" value="ECO:0007669"/>
    <property type="project" value="UniProtKB-SubCell"/>
</dbReference>
<evidence type="ECO:0000256" key="5">
    <source>
        <dbReference type="ARBA" id="ARBA00023136"/>
    </source>
</evidence>
<feature type="transmembrane region" description="Helical" evidence="6">
    <location>
        <begin position="197"/>
        <end position="218"/>
    </location>
</feature>
<reference evidence="7" key="1">
    <citation type="submission" date="2019-08" db="EMBL/GenBank/DDBJ databases">
        <authorList>
            <person name="Kucharzyk K."/>
            <person name="Murdoch R.W."/>
            <person name="Higgins S."/>
            <person name="Loffler F."/>
        </authorList>
    </citation>
    <scope>NUCLEOTIDE SEQUENCE</scope>
</reference>
<protein>
    <recommendedName>
        <fullName evidence="8">Phosphate transporter</fullName>
    </recommendedName>
</protein>
<keyword evidence="2" id="KW-0813">Transport</keyword>
<dbReference type="GO" id="GO:0035435">
    <property type="term" value="P:phosphate ion transmembrane transport"/>
    <property type="evidence" value="ECO:0007669"/>
    <property type="project" value="TreeGrafter"/>
</dbReference>
<dbReference type="GO" id="GO:0005315">
    <property type="term" value="F:phosphate transmembrane transporter activity"/>
    <property type="evidence" value="ECO:0007669"/>
    <property type="project" value="InterPro"/>
</dbReference>
<dbReference type="PANTHER" id="PTHR11101:SF16">
    <property type="entry name" value="PHOSPHATE TRANSPORTER"/>
    <property type="match status" value="1"/>
</dbReference>
<feature type="transmembrane region" description="Helical" evidence="6">
    <location>
        <begin position="44"/>
        <end position="63"/>
    </location>
</feature>
<gene>
    <name evidence="7" type="ORF">SDC9_100890</name>
</gene>
<proteinExistence type="predicted"/>
<dbReference type="InterPro" id="IPR001204">
    <property type="entry name" value="Phos_transporter"/>
</dbReference>
<comment type="caution">
    <text evidence="7">The sequence shown here is derived from an EMBL/GenBank/DDBJ whole genome shotgun (WGS) entry which is preliminary data.</text>
</comment>
<organism evidence="7">
    <name type="scientific">bioreactor metagenome</name>
    <dbReference type="NCBI Taxonomy" id="1076179"/>
    <lineage>
        <taxon>unclassified sequences</taxon>
        <taxon>metagenomes</taxon>
        <taxon>ecological metagenomes</taxon>
    </lineage>
</organism>
<keyword evidence="4 6" id="KW-1133">Transmembrane helix</keyword>
<keyword evidence="3 6" id="KW-0812">Transmembrane</keyword>
<dbReference type="EMBL" id="VSSQ01014657">
    <property type="protein sequence ID" value="MPM54117.1"/>
    <property type="molecule type" value="Genomic_DNA"/>
</dbReference>
<name>A0A645AM45_9ZZZZ</name>
<sequence length="464" mass="51516">MAFAGNDLVNFIGVPLAGLDSFKYAIESGGDFESLTMEVLKGDVSAPTIILVAAGVIMVVTLYKSRKARRVIETEVNLGRQDQGYERFDSTQLSRAIVKLSVSLSGNLNNWLPSSLKEKIARRFEPSVIRDKSGNGASFDMLRASVNLLASSALIALGTSMKLPLSTTYVTFMVAMGTSLADGAWGRDSAVYRVTGVLSVIGGWFFTAFSAFTIALLLALLFNFGGVIAVFAVILVAMFQIYHTQKIIVRRDKDNADVAGNSLNVPDDQMDLITLKLFHVLDGYYEVLMLAYENRELRKLKSKKREMELVSGEISGLRDRMLVEISGDMGKDIEKCNNLVTLAGVIDRLIYGLGLLSNQVIDHIQNNHKDLSSIQKEEISLLIKKIECLVKGVALKAKGSNDYESLLQIAEEFKRNEINRIRNGKESARNSLLFTSIMQELKYFLYNLQRVEQLVYTEKTQVSK</sequence>
<evidence type="ECO:0000256" key="4">
    <source>
        <dbReference type="ARBA" id="ARBA00022989"/>
    </source>
</evidence>